<dbReference type="EMBL" id="ML213515">
    <property type="protein sequence ID" value="TFK49819.1"/>
    <property type="molecule type" value="Genomic_DNA"/>
</dbReference>
<organism evidence="2 3">
    <name type="scientific">Heliocybe sulcata</name>
    <dbReference type="NCBI Taxonomy" id="5364"/>
    <lineage>
        <taxon>Eukaryota</taxon>
        <taxon>Fungi</taxon>
        <taxon>Dikarya</taxon>
        <taxon>Basidiomycota</taxon>
        <taxon>Agaricomycotina</taxon>
        <taxon>Agaricomycetes</taxon>
        <taxon>Gloeophyllales</taxon>
        <taxon>Gloeophyllaceae</taxon>
        <taxon>Heliocybe</taxon>
    </lineage>
</organism>
<reference evidence="2 3" key="1">
    <citation type="journal article" date="2019" name="Nat. Ecol. Evol.">
        <title>Megaphylogeny resolves global patterns of mushroom evolution.</title>
        <authorList>
            <person name="Varga T."/>
            <person name="Krizsan K."/>
            <person name="Foldi C."/>
            <person name="Dima B."/>
            <person name="Sanchez-Garcia M."/>
            <person name="Sanchez-Ramirez S."/>
            <person name="Szollosi G.J."/>
            <person name="Szarkandi J.G."/>
            <person name="Papp V."/>
            <person name="Albert L."/>
            <person name="Andreopoulos W."/>
            <person name="Angelini C."/>
            <person name="Antonin V."/>
            <person name="Barry K.W."/>
            <person name="Bougher N.L."/>
            <person name="Buchanan P."/>
            <person name="Buyck B."/>
            <person name="Bense V."/>
            <person name="Catcheside P."/>
            <person name="Chovatia M."/>
            <person name="Cooper J."/>
            <person name="Damon W."/>
            <person name="Desjardin D."/>
            <person name="Finy P."/>
            <person name="Geml J."/>
            <person name="Haridas S."/>
            <person name="Hughes K."/>
            <person name="Justo A."/>
            <person name="Karasinski D."/>
            <person name="Kautmanova I."/>
            <person name="Kiss B."/>
            <person name="Kocsube S."/>
            <person name="Kotiranta H."/>
            <person name="LaButti K.M."/>
            <person name="Lechner B.E."/>
            <person name="Liimatainen K."/>
            <person name="Lipzen A."/>
            <person name="Lukacs Z."/>
            <person name="Mihaltcheva S."/>
            <person name="Morgado L.N."/>
            <person name="Niskanen T."/>
            <person name="Noordeloos M.E."/>
            <person name="Ohm R.A."/>
            <person name="Ortiz-Santana B."/>
            <person name="Ovrebo C."/>
            <person name="Racz N."/>
            <person name="Riley R."/>
            <person name="Savchenko A."/>
            <person name="Shiryaev A."/>
            <person name="Soop K."/>
            <person name="Spirin V."/>
            <person name="Szebenyi C."/>
            <person name="Tomsovsky M."/>
            <person name="Tulloss R.E."/>
            <person name="Uehling J."/>
            <person name="Grigoriev I.V."/>
            <person name="Vagvolgyi C."/>
            <person name="Papp T."/>
            <person name="Martin F.M."/>
            <person name="Miettinen O."/>
            <person name="Hibbett D.S."/>
            <person name="Nagy L.G."/>
        </authorList>
    </citation>
    <scope>NUCLEOTIDE SEQUENCE [LARGE SCALE GENOMIC DNA]</scope>
    <source>
        <strain evidence="2 3">OMC1185</strain>
    </source>
</reference>
<evidence type="ECO:0000313" key="3">
    <source>
        <dbReference type="Proteomes" id="UP000305948"/>
    </source>
</evidence>
<feature type="chain" id="PRO_5022937763" evidence="1">
    <location>
        <begin position="25"/>
        <end position="65"/>
    </location>
</feature>
<dbReference type="AlphaFoldDB" id="A0A5C3MWC5"/>
<dbReference type="Proteomes" id="UP000305948">
    <property type="component" value="Unassembled WGS sequence"/>
</dbReference>
<gene>
    <name evidence="2" type="ORF">OE88DRAFT_1662514</name>
</gene>
<feature type="signal peptide" evidence="1">
    <location>
        <begin position="1"/>
        <end position="24"/>
    </location>
</feature>
<evidence type="ECO:0000313" key="2">
    <source>
        <dbReference type="EMBL" id="TFK49819.1"/>
    </source>
</evidence>
<sequence>MYFTSFCYLPLPLLLLMLVPGNIQEHIAEERLIEQHDILVKDMETFRADKAFSVLIIARALRRSC</sequence>
<evidence type="ECO:0000256" key="1">
    <source>
        <dbReference type="SAM" id="SignalP"/>
    </source>
</evidence>
<accession>A0A5C3MWC5</accession>
<keyword evidence="3" id="KW-1185">Reference proteome</keyword>
<keyword evidence="1" id="KW-0732">Signal</keyword>
<protein>
    <submittedName>
        <fullName evidence="2">Uncharacterized protein</fullName>
    </submittedName>
</protein>
<name>A0A5C3MWC5_9AGAM</name>
<proteinExistence type="predicted"/>